<dbReference type="Pfam" id="PF02410">
    <property type="entry name" value="RsfS"/>
    <property type="match status" value="1"/>
</dbReference>
<dbReference type="PANTHER" id="PTHR28087:SF1">
    <property type="entry name" value="ATPASE SYNTHESIS PROTEIN 25, MITOCHONDRIAL"/>
    <property type="match status" value="1"/>
</dbReference>
<comment type="subcellular location">
    <subcellularLocation>
        <location evidence="1 7">Mitochondrion inner membrane</location>
        <topology evidence="1 7">Peripheral membrane protein</topology>
        <orientation evidence="1 7">Matrix side</orientation>
    </subcellularLocation>
</comment>
<comment type="similarity">
    <text evidence="2 7">Belongs to the ATP25 family.</text>
</comment>
<evidence type="ECO:0000256" key="5">
    <source>
        <dbReference type="ARBA" id="ARBA00023128"/>
    </source>
</evidence>
<dbReference type="PANTHER" id="PTHR28087">
    <property type="entry name" value="ATPASE SYNTHESIS PROTEIN 25, MITOCHONDRIAL"/>
    <property type="match status" value="1"/>
</dbReference>
<keyword evidence="6 7" id="KW-0472">Membrane</keyword>
<keyword evidence="3 7" id="KW-0999">Mitochondrion inner membrane</keyword>
<proteinExistence type="inferred from homology"/>
<dbReference type="HOGENOM" id="CLU_502633_0_0_1"/>
<evidence type="ECO:0000256" key="6">
    <source>
        <dbReference type="ARBA" id="ARBA00023136"/>
    </source>
</evidence>
<evidence type="ECO:0000256" key="1">
    <source>
        <dbReference type="ARBA" id="ARBA00004443"/>
    </source>
</evidence>
<dbReference type="GeneID" id="7048871"/>
<dbReference type="InterPro" id="IPR040152">
    <property type="entry name" value="Atp25"/>
</dbReference>
<dbReference type="RefSeq" id="XP_002172063.1">
    <property type="nucleotide sequence ID" value="XM_002172027.2"/>
</dbReference>
<dbReference type="OMA" id="YVEYAER"/>
<reference evidence="8 10" key="1">
    <citation type="journal article" date="2011" name="Science">
        <title>Comparative functional genomics of the fission yeasts.</title>
        <authorList>
            <person name="Rhind N."/>
            <person name="Chen Z."/>
            <person name="Yassour M."/>
            <person name="Thompson D.A."/>
            <person name="Haas B.J."/>
            <person name="Habib N."/>
            <person name="Wapinski I."/>
            <person name="Roy S."/>
            <person name="Lin M.F."/>
            <person name="Heiman D.I."/>
            <person name="Young S.K."/>
            <person name="Furuya K."/>
            <person name="Guo Y."/>
            <person name="Pidoux A."/>
            <person name="Chen H.M."/>
            <person name="Robbertse B."/>
            <person name="Goldberg J.M."/>
            <person name="Aoki K."/>
            <person name="Bayne E.H."/>
            <person name="Berlin A.M."/>
            <person name="Desjardins C.A."/>
            <person name="Dobbs E."/>
            <person name="Dukaj L."/>
            <person name="Fan L."/>
            <person name="FitzGerald M.G."/>
            <person name="French C."/>
            <person name="Gujja S."/>
            <person name="Hansen K."/>
            <person name="Keifenheim D."/>
            <person name="Levin J.Z."/>
            <person name="Mosher R.A."/>
            <person name="Mueller C.A."/>
            <person name="Pfiffner J."/>
            <person name="Priest M."/>
            <person name="Russ C."/>
            <person name="Smialowska A."/>
            <person name="Swoboda P."/>
            <person name="Sykes S.M."/>
            <person name="Vaughn M."/>
            <person name="Vengrova S."/>
            <person name="Yoder R."/>
            <person name="Zeng Q."/>
            <person name="Allshire R."/>
            <person name="Baulcombe D."/>
            <person name="Birren B.W."/>
            <person name="Brown W."/>
            <person name="Ekwall K."/>
            <person name="Kellis M."/>
            <person name="Leatherwood J."/>
            <person name="Levin H."/>
            <person name="Margalit H."/>
            <person name="Martienssen R."/>
            <person name="Nieduszynski C.A."/>
            <person name="Spatafora J.W."/>
            <person name="Friedman N."/>
            <person name="Dalgaard J.Z."/>
            <person name="Baumann P."/>
            <person name="Niki H."/>
            <person name="Regev A."/>
            <person name="Nusbaum C."/>
        </authorList>
    </citation>
    <scope>NUCLEOTIDE SEQUENCE [LARGE SCALE GENOMIC DNA]</scope>
    <source>
        <strain evidence="10">yFS275 / FY16936</strain>
    </source>
</reference>
<keyword evidence="4 7" id="KW-0809">Transit peptide</keyword>
<evidence type="ECO:0000256" key="2">
    <source>
        <dbReference type="ARBA" id="ARBA00010787"/>
    </source>
</evidence>
<dbReference type="STRING" id="402676.B6JWL9"/>
<dbReference type="GO" id="GO:0005743">
    <property type="term" value="C:mitochondrial inner membrane"/>
    <property type="evidence" value="ECO:0007669"/>
    <property type="project" value="UniProtKB-SubCell"/>
</dbReference>
<accession>B6JWL9</accession>
<gene>
    <name evidence="9" type="primary">atp25</name>
    <name evidence="8" type="ORF">SJAG_00797</name>
</gene>
<dbReference type="Gene3D" id="3.30.460.10">
    <property type="entry name" value="Beta Polymerase, domain 2"/>
    <property type="match status" value="1"/>
</dbReference>
<dbReference type="GO" id="GO:0005739">
    <property type="term" value="C:mitochondrion"/>
    <property type="evidence" value="ECO:0000318"/>
    <property type="project" value="GO_Central"/>
</dbReference>
<keyword evidence="5 7" id="KW-0496">Mitochondrion</keyword>
<dbReference type="AlphaFoldDB" id="B6JWL9"/>
<evidence type="ECO:0000256" key="4">
    <source>
        <dbReference type="ARBA" id="ARBA00022946"/>
    </source>
</evidence>
<evidence type="ECO:0000313" key="8">
    <source>
        <dbReference type="EMBL" id="EEB05770.1"/>
    </source>
</evidence>
<dbReference type="InterPro" id="IPR043519">
    <property type="entry name" value="NT_sf"/>
</dbReference>
<dbReference type="GO" id="GO:0048255">
    <property type="term" value="P:mRNA stabilization"/>
    <property type="evidence" value="ECO:0000318"/>
    <property type="project" value="GO_Central"/>
</dbReference>
<keyword evidence="10" id="KW-1185">Reference proteome</keyword>
<name>B6JWL9_SCHJY</name>
<dbReference type="Proteomes" id="UP000001744">
    <property type="component" value="Unassembled WGS sequence"/>
</dbReference>
<dbReference type="OrthoDB" id="107372at2759"/>
<evidence type="ECO:0000313" key="9">
    <source>
        <dbReference type="JaponicusDB" id="SJAG_00797"/>
    </source>
</evidence>
<evidence type="ECO:0000313" key="10">
    <source>
        <dbReference type="Proteomes" id="UP000001744"/>
    </source>
</evidence>
<sequence>MKQALKLAACLRKTTFRRSTFEFLVPLGRKYVTSTAEGSQRSAKKLWYQSDKHNIFPSIKKIDIEIPKLPKNTPLFVEKLLLHLAKDSFVFDLSCVRPRAETKLQSECVFLIIGSCRNESHIISASKSLKQLLKDTKKYHYDTQGLPPSANYKRAQERRLRKNPRYDSIINHTSACLWTCTYIEELNVYVHLLTPKKREEVQLELLSDDHQALFHDGTHLSAVRSPSANSVEVEEQNGMSREEIFKKIMLACNDMNQAFCHKHGFLLSHINSSQLSTIEKEEFSSVSVRDLLLQAATAKCDPNSHKDPEAIVSLRFKQVCLLYQTLRDAQIVSKQTLQNLFVRALLIASFIESSSTTENPYLDYRFRKIDQLIRRQGVQYNREDIKIIIHILVSTRNWTALRKRWNELKVASIERDLDLYTYLFQQVANSKSQCASDYLITYILEDLKCEIPTYTSSTVLKKYIDICRKNTRSTNTTVDQSPLNSVL</sequence>
<protein>
    <recommendedName>
        <fullName evidence="7">ATPase synthesis protein 25</fullName>
    </recommendedName>
</protein>
<dbReference type="VEuPathDB" id="FungiDB:SJAG_00797"/>
<dbReference type="EMBL" id="KE651166">
    <property type="protein sequence ID" value="EEB05770.1"/>
    <property type="molecule type" value="Genomic_DNA"/>
</dbReference>
<comment type="function">
    <text evidence="7">Mitochondrial mRNA stabilization factor.</text>
</comment>
<evidence type="ECO:0000256" key="3">
    <source>
        <dbReference type="ARBA" id="ARBA00022792"/>
    </source>
</evidence>
<dbReference type="JaponicusDB" id="SJAG_00797">
    <property type="gene designation" value="atp25"/>
</dbReference>
<dbReference type="GO" id="GO:0140053">
    <property type="term" value="P:mitochondrial gene expression"/>
    <property type="evidence" value="ECO:0007669"/>
    <property type="project" value="UniProtKB-UniRule"/>
</dbReference>
<evidence type="ECO:0000256" key="7">
    <source>
        <dbReference type="RuleBase" id="RU367062"/>
    </source>
</evidence>
<dbReference type="eggNOG" id="ENOG502SB5N">
    <property type="taxonomic scope" value="Eukaryota"/>
</dbReference>
<organism evidence="8 10">
    <name type="scientific">Schizosaccharomyces japonicus (strain yFS275 / FY16936)</name>
    <name type="common">Fission yeast</name>
    <dbReference type="NCBI Taxonomy" id="402676"/>
    <lineage>
        <taxon>Eukaryota</taxon>
        <taxon>Fungi</taxon>
        <taxon>Dikarya</taxon>
        <taxon>Ascomycota</taxon>
        <taxon>Taphrinomycotina</taxon>
        <taxon>Schizosaccharomycetes</taxon>
        <taxon>Schizosaccharomycetales</taxon>
        <taxon>Schizosaccharomycetaceae</taxon>
        <taxon>Schizosaccharomyces</taxon>
    </lineage>
</organism>